<proteinExistence type="predicted"/>
<comment type="caution">
    <text evidence="1">The sequence shown here is derived from an EMBL/GenBank/DDBJ whole genome shotgun (WGS) entry which is preliminary data.</text>
</comment>
<dbReference type="SUPFAM" id="SSF52833">
    <property type="entry name" value="Thioredoxin-like"/>
    <property type="match status" value="1"/>
</dbReference>
<dbReference type="EMBL" id="JAWJAY010000004">
    <property type="protein sequence ID" value="MDV2886711.1"/>
    <property type="molecule type" value="Genomic_DNA"/>
</dbReference>
<name>A0AAJ2U3X5_ALKPS</name>
<dbReference type="InterPro" id="IPR036249">
    <property type="entry name" value="Thioredoxin-like_sf"/>
</dbReference>
<sequence length="130" mass="14619">MATWDLSQTKHHVLFCNGGSCNKWGAEEVTQAIRNEISKRNLDDQIHTTRTRCNGRCDDRCVAVVYPSGEWYKGLNPEDAGTFVNSLVLNRDLTGKVSHTYTGDGFIREEGIAKGISKDPQKVKRVSKQY</sequence>
<organism evidence="1 2">
    <name type="scientific">Alkalihalophilus pseudofirmus</name>
    <name type="common">Bacillus pseudofirmus</name>
    <dbReference type="NCBI Taxonomy" id="79885"/>
    <lineage>
        <taxon>Bacteria</taxon>
        <taxon>Bacillati</taxon>
        <taxon>Bacillota</taxon>
        <taxon>Bacilli</taxon>
        <taxon>Bacillales</taxon>
        <taxon>Bacillaceae</taxon>
        <taxon>Alkalihalophilus</taxon>
    </lineage>
</organism>
<protein>
    <submittedName>
        <fullName evidence="1">(2Fe-2S) ferredoxin domain-containing protein</fullName>
    </submittedName>
</protein>
<evidence type="ECO:0000313" key="1">
    <source>
        <dbReference type="EMBL" id="MDV2886711.1"/>
    </source>
</evidence>
<dbReference type="Pfam" id="PF01257">
    <property type="entry name" value="2Fe-2S_thioredx"/>
    <property type="match status" value="1"/>
</dbReference>
<dbReference type="RefSeq" id="WP_075683293.1">
    <property type="nucleotide sequence ID" value="NZ_CP117835.1"/>
</dbReference>
<dbReference type="Gene3D" id="3.40.30.10">
    <property type="entry name" value="Glutaredoxin"/>
    <property type="match status" value="1"/>
</dbReference>
<dbReference type="AlphaFoldDB" id="A0AAJ2U3X5"/>
<reference evidence="1" key="1">
    <citation type="submission" date="2023-10" db="EMBL/GenBank/DDBJ databases">
        <title>Screening of Alkalihalophilus pseudofirmusBZ-TG-HK211 and Its Alleviation of Salt Stress on Rapeseed Growth.</title>
        <authorList>
            <person name="Zhao B."/>
            <person name="Guo T."/>
        </authorList>
    </citation>
    <scope>NUCLEOTIDE SEQUENCE</scope>
    <source>
        <strain evidence="1">BZ-TG-HK211</strain>
    </source>
</reference>
<gene>
    <name evidence="1" type="ORF">RYX45_16075</name>
</gene>
<accession>A0AAJ2U3X5</accession>
<dbReference type="Proteomes" id="UP001285636">
    <property type="component" value="Unassembled WGS sequence"/>
</dbReference>
<dbReference type="CDD" id="cd02980">
    <property type="entry name" value="TRX_Fd_family"/>
    <property type="match status" value="1"/>
</dbReference>
<evidence type="ECO:0000313" key="2">
    <source>
        <dbReference type="Proteomes" id="UP001285636"/>
    </source>
</evidence>